<evidence type="ECO:0000256" key="2">
    <source>
        <dbReference type="ARBA" id="ARBA00009046"/>
    </source>
</evidence>
<evidence type="ECO:0000256" key="3">
    <source>
        <dbReference type="ARBA" id="ARBA00022723"/>
    </source>
</evidence>
<evidence type="ECO:0000313" key="10">
    <source>
        <dbReference type="EMBL" id="APX00235.1"/>
    </source>
</evidence>
<protein>
    <submittedName>
        <fullName evidence="10">CRISPR-associated endonuclease Cas3</fullName>
    </submittedName>
</protein>
<dbReference type="Pfam" id="PF22590">
    <property type="entry name" value="Cas3-like_C_2"/>
    <property type="match status" value="1"/>
</dbReference>
<dbReference type="GO" id="GO:0004386">
    <property type="term" value="F:helicase activity"/>
    <property type="evidence" value="ECO:0007669"/>
    <property type="project" value="UniProtKB-KW"/>
</dbReference>
<keyword evidence="10" id="KW-0540">Nuclease</keyword>
<dbReference type="CDD" id="cd09641">
    <property type="entry name" value="Cas3''_I"/>
    <property type="match status" value="1"/>
</dbReference>
<dbReference type="Proteomes" id="UP000186547">
    <property type="component" value="Plasmid pHLAJ5I"/>
</dbReference>
<dbReference type="KEGG" id="hlc:CHINAEXTREME20720"/>
<dbReference type="InterPro" id="IPR038257">
    <property type="entry name" value="CRISPR-assoc_Cas3_HD_sf"/>
</dbReference>
<dbReference type="Gene3D" id="1.10.3210.30">
    <property type="match status" value="1"/>
</dbReference>
<evidence type="ECO:0000256" key="8">
    <source>
        <dbReference type="ARBA" id="ARBA00023118"/>
    </source>
</evidence>
<dbReference type="SUPFAM" id="SSF52540">
    <property type="entry name" value="P-loop containing nucleoside triphosphate hydrolases"/>
    <property type="match status" value="1"/>
</dbReference>
<dbReference type="PROSITE" id="PS51643">
    <property type="entry name" value="HD_CAS3"/>
    <property type="match status" value="1"/>
</dbReference>
<dbReference type="GO" id="GO:0003677">
    <property type="term" value="F:DNA binding"/>
    <property type="evidence" value="ECO:0007669"/>
    <property type="project" value="InterPro"/>
</dbReference>
<dbReference type="GO" id="GO:0046872">
    <property type="term" value="F:metal ion binding"/>
    <property type="evidence" value="ECO:0007669"/>
    <property type="project" value="UniProtKB-KW"/>
</dbReference>
<keyword evidence="8" id="KW-0051">Antiviral defense</keyword>
<dbReference type="SUPFAM" id="SSF109604">
    <property type="entry name" value="HD-domain/PDEase-like"/>
    <property type="match status" value="1"/>
</dbReference>
<proteinExistence type="inferred from homology"/>
<keyword evidence="10" id="KW-0614">Plasmid</keyword>
<keyword evidence="4" id="KW-0547">Nucleotide-binding</keyword>
<sequence length="942" mass="104177">MRLPLISHPARDEETNTYADAHLTDQGDLRLTAHAQVVADRAVQLFGESDDTAEYLRAAAVLHDFGKATPQFQAYVRPDETVDCPDEETTHARLGALATWYVLGELDAPDRDRLAATLAVARHHQALPNAAQYTAEPLARAFEEQDGVIQAQLDAIDEKWPEAALELLSETQLSDAEWESFYSWAVTGNVASELREISAQQTLGGYTPDSGALPRKLYDRTLRYWSAITLADKSHAMDIPEDWLFDLDTLDRETIENYIRDIRDDPSESELEARLNDERERARRQAIRGVHEWVHNGDSQIATLTLPTGLGKTFTGLSAAFEARNLLTADDGSTPRPIIYALPYTSIIEQTRELFEDPDLWGADPKRSALTVHHYLSETVVHRDEYANKDTTVTDDDETAELLGEAWRDGTILTTFVQLFESLTGPTNRQGLKLSALNSSLIILDEPQALPKDWWDGVERLLGVLTDEFDARVIAMTATQPSLVRNLQTESLLTAGQNHNLTTCPACREGPAYEVTLPPAPRDEYFAEAERVRYTIDPTALSRQIGVSETHVGYDTAANRILEATGAGGSTLAVCNTISSSRELTDELQNRPGVAHLGSEIESVLEETGVNAINPDLTPKQVVNEVVGRLSLDSGISPRDDLATPNQTQESTNDPTAYLLTLNSRYRPFDRRILIELADRFSTGETPFILVSTQAIEAGVDLSFETVFRDLAPLDSIVQAAGRCNRSYEWGQNGGRVIVWMLADPDEETPHDPSKKPPAYYVYERGATDAGVPDHLRIISRVLSEIPNPDDVADVTLSRDAVTAYFDALDSRSLWSGELRDAIDTAKARWLGRQSLISGAQTLDVLVALTDAERAEIEQMSNLLMNGDPDGYARLQNASALRVSLPKSIIEESPRLSRIDHQERDSDGVQVFRYSGDGDLEYGFAAGGLEQATESVSNRFTL</sequence>
<dbReference type="NCBIfam" id="TIGR01596">
    <property type="entry name" value="cas3_HD"/>
    <property type="match status" value="1"/>
</dbReference>
<dbReference type="Pfam" id="PF18019">
    <property type="entry name" value="Cas3_HD"/>
    <property type="match status" value="1"/>
</dbReference>
<comment type="similarity">
    <text evidence="2">In the central section; belongs to the CRISPR-associated helicase Cas3 family.</text>
</comment>
<evidence type="ECO:0000256" key="1">
    <source>
        <dbReference type="ARBA" id="ARBA00006847"/>
    </source>
</evidence>
<dbReference type="InterPro" id="IPR006935">
    <property type="entry name" value="Helicase/UvrB_N"/>
</dbReference>
<dbReference type="Pfam" id="PF04851">
    <property type="entry name" value="ResIII"/>
    <property type="match status" value="1"/>
</dbReference>
<accession>A0A1P8LWR7</accession>
<evidence type="ECO:0000256" key="6">
    <source>
        <dbReference type="ARBA" id="ARBA00022806"/>
    </source>
</evidence>
<name>A0A1P8LWR7_NATLA</name>
<keyword evidence="3" id="KW-0479">Metal-binding</keyword>
<gene>
    <name evidence="10" type="ORF">CHINAEXTREME_20720</name>
</gene>
<dbReference type="AlphaFoldDB" id="A0A1P8LWR7"/>
<dbReference type="InterPro" id="IPR027417">
    <property type="entry name" value="P-loop_NTPase"/>
</dbReference>
<dbReference type="GO" id="GO:0016787">
    <property type="term" value="F:hydrolase activity"/>
    <property type="evidence" value="ECO:0007669"/>
    <property type="project" value="UniProtKB-KW"/>
</dbReference>
<dbReference type="GeneID" id="30923602"/>
<dbReference type="GO" id="GO:0005524">
    <property type="term" value="F:ATP binding"/>
    <property type="evidence" value="ECO:0007669"/>
    <property type="project" value="UniProtKB-KW"/>
</dbReference>
<keyword evidence="5" id="KW-0378">Hydrolase</keyword>
<evidence type="ECO:0000259" key="9">
    <source>
        <dbReference type="PROSITE" id="PS51643"/>
    </source>
</evidence>
<dbReference type="InterPro" id="IPR054712">
    <property type="entry name" value="Cas3-like_dom"/>
</dbReference>
<evidence type="ECO:0000256" key="5">
    <source>
        <dbReference type="ARBA" id="ARBA00022801"/>
    </source>
</evidence>
<dbReference type="GO" id="GO:0051607">
    <property type="term" value="P:defense response to virus"/>
    <property type="evidence" value="ECO:0007669"/>
    <property type="project" value="UniProtKB-KW"/>
</dbReference>
<keyword evidence="10" id="KW-0255">Endonuclease</keyword>
<dbReference type="GO" id="GO:0004519">
    <property type="term" value="F:endonuclease activity"/>
    <property type="evidence" value="ECO:0007669"/>
    <property type="project" value="UniProtKB-KW"/>
</dbReference>
<organism evidence="10 11">
    <name type="scientific">Natronobacterium lacisalsi AJ5</name>
    <dbReference type="NCBI Taxonomy" id="358396"/>
    <lineage>
        <taxon>Archaea</taxon>
        <taxon>Methanobacteriati</taxon>
        <taxon>Methanobacteriota</taxon>
        <taxon>Stenosarchaea group</taxon>
        <taxon>Halobacteria</taxon>
        <taxon>Halobacteriales</taxon>
        <taxon>Natrialbaceae</taxon>
        <taxon>Natronobacterium</taxon>
    </lineage>
</organism>
<comment type="similarity">
    <text evidence="1">In the N-terminal section; belongs to the CRISPR-associated nuclease Cas3-HD family.</text>
</comment>
<dbReference type="RefSeq" id="WP_076738796.1">
    <property type="nucleotide sequence ID" value="NZ_AOLZ01000062.1"/>
</dbReference>
<evidence type="ECO:0000256" key="4">
    <source>
        <dbReference type="ARBA" id="ARBA00022741"/>
    </source>
</evidence>
<feature type="domain" description="HD Cas3-type" evidence="9">
    <location>
        <begin position="24"/>
        <end position="234"/>
    </location>
</feature>
<dbReference type="EMBL" id="CP019286">
    <property type="protein sequence ID" value="APX00235.1"/>
    <property type="molecule type" value="Genomic_DNA"/>
</dbReference>
<keyword evidence="7" id="KW-0067">ATP-binding</keyword>
<evidence type="ECO:0000313" key="11">
    <source>
        <dbReference type="Proteomes" id="UP000186547"/>
    </source>
</evidence>
<keyword evidence="6" id="KW-0347">Helicase</keyword>
<dbReference type="InterPro" id="IPR006483">
    <property type="entry name" value="CRISPR-assoc_Cas3_HD"/>
</dbReference>
<evidence type="ECO:0000256" key="7">
    <source>
        <dbReference type="ARBA" id="ARBA00022840"/>
    </source>
</evidence>
<geneLocation type="plasmid" evidence="11">
    <name>phlaj5i</name>
</geneLocation>
<dbReference type="Gene3D" id="3.40.50.300">
    <property type="entry name" value="P-loop containing nucleotide triphosphate hydrolases"/>
    <property type="match status" value="2"/>
</dbReference>
<reference evidence="10 11" key="1">
    <citation type="journal article" date="2011" name="J. Bacteriol.">
        <title>Genome sequence of Halobiforma lacisalsi AJ5, an extremely halophilic archaeon which harbors a bop gene.</title>
        <authorList>
            <person name="Jiang X."/>
            <person name="Wang S."/>
            <person name="Cheng H."/>
            <person name="Huo Y."/>
            <person name="Zhang X."/>
            <person name="Zhu X."/>
            <person name="Han X."/>
            <person name="Ni P."/>
            <person name="Wu M."/>
        </authorList>
    </citation>
    <scope>NUCLEOTIDE SEQUENCE [LARGE SCALE GENOMIC DNA]</scope>
    <source>
        <strain evidence="10 11">AJ5</strain>
        <plasmid evidence="11">phlaj5i</plasmid>
    </source>
</reference>